<sequence length="65" mass="7418">VSLHTIIFFQSPNWKQRQQIVEIQLSQPLNTKEIALQSKDYIIGVGGVGISTFSRYSDNLYFRGS</sequence>
<accession>A0A0K2UZS4</accession>
<dbReference type="EMBL" id="HACA01026224">
    <property type="protein sequence ID" value="CDW43585.1"/>
    <property type="molecule type" value="Transcribed_RNA"/>
</dbReference>
<protein>
    <submittedName>
        <fullName evidence="1">Uncharacterized protein</fullName>
    </submittedName>
</protein>
<name>A0A0K2UZS4_LEPSM</name>
<proteinExistence type="predicted"/>
<organism evidence="1">
    <name type="scientific">Lepeophtheirus salmonis</name>
    <name type="common">Salmon louse</name>
    <name type="synonym">Caligus salmonis</name>
    <dbReference type="NCBI Taxonomy" id="72036"/>
    <lineage>
        <taxon>Eukaryota</taxon>
        <taxon>Metazoa</taxon>
        <taxon>Ecdysozoa</taxon>
        <taxon>Arthropoda</taxon>
        <taxon>Crustacea</taxon>
        <taxon>Multicrustacea</taxon>
        <taxon>Hexanauplia</taxon>
        <taxon>Copepoda</taxon>
        <taxon>Siphonostomatoida</taxon>
        <taxon>Caligidae</taxon>
        <taxon>Lepeophtheirus</taxon>
    </lineage>
</organism>
<reference evidence="1" key="1">
    <citation type="submission" date="2014-05" db="EMBL/GenBank/DDBJ databases">
        <authorList>
            <person name="Chronopoulou M."/>
        </authorList>
    </citation>
    <scope>NUCLEOTIDE SEQUENCE</scope>
    <source>
        <tissue evidence="1">Whole organism</tissue>
    </source>
</reference>
<dbReference type="AlphaFoldDB" id="A0A0K2UZS4"/>
<evidence type="ECO:0000313" key="1">
    <source>
        <dbReference type="EMBL" id="CDW43585.1"/>
    </source>
</evidence>
<feature type="non-terminal residue" evidence="1">
    <location>
        <position position="1"/>
    </location>
</feature>